<dbReference type="InterPro" id="IPR001647">
    <property type="entry name" value="HTH_TetR"/>
</dbReference>
<gene>
    <name evidence="6" type="ORF">DN730_01455</name>
</gene>
<dbReference type="PROSITE" id="PS01081">
    <property type="entry name" value="HTH_TETR_1"/>
    <property type="match status" value="1"/>
</dbReference>
<dbReference type="GO" id="GO:0003677">
    <property type="term" value="F:DNA binding"/>
    <property type="evidence" value="ECO:0007669"/>
    <property type="project" value="UniProtKB-UniRule"/>
</dbReference>
<accession>A0A370UD72</accession>
<dbReference type="PANTHER" id="PTHR47506">
    <property type="entry name" value="TRANSCRIPTIONAL REGULATORY PROTEIN"/>
    <property type="match status" value="1"/>
</dbReference>
<dbReference type="Proteomes" id="UP000254326">
    <property type="component" value="Unassembled WGS sequence"/>
</dbReference>
<evidence type="ECO:0000256" key="3">
    <source>
        <dbReference type="ARBA" id="ARBA00023163"/>
    </source>
</evidence>
<protein>
    <submittedName>
        <fullName evidence="6">TetR/AcrR family transcriptional regulator</fullName>
    </submittedName>
</protein>
<evidence type="ECO:0000313" key="6">
    <source>
        <dbReference type="EMBL" id="RDL45742.1"/>
    </source>
</evidence>
<dbReference type="InterPro" id="IPR011075">
    <property type="entry name" value="TetR_C"/>
</dbReference>
<reference evidence="6 7" key="1">
    <citation type="submission" date="2018-06" db="EMBL/GenBank/DDBJ databases">
        <title>Marinomonas sp. YLB-05 draft genome sequence.</title>
        <authorList>
            <person name="Yu L."/>
            <person name="Tang X."/>
        </authorList>
    </citation>
    <scope>NUCLEOTIDE SEQUENCE [LARGE SCALE GENOMIC DNA]</scope>
    <source>
        <strain evidence="6 7">YLB-05</strain>
    </source>
</reference>
<feature type="DNA-binding region" description="H-T-H motif" evidence="4">
    <location>
        <begin position="31"/>
        <end position="50"/>
    </location>
</feature>
<keyword evidence="2 4" id="KW-0238">DNA-binding</keyword>
<evidence type="ECO:0000259" key="5">
    <source>
        <dbReference type="PROSITE" id="PS50977"/>
    </source>
</evidence>
<feature type="domain" description="HTH tetR-type" evidence="5">
    <location>
        <begin position="8"/>
        <end position="68"/>
    </location>
</feature>
<dbReference type="Gene3D" id="1.10.357.10">
    <property type="entry name" value="Tetracycline Repressor, domain 2"/>
    <property type="match status" value="1"/>
</dbReference>
<evidence type="ECO:0000256" key="4">
    <source>
        <dbReference type="PROSITE-ProRule" id="PRU00335"/>
    </source>
</evidence>
<dbReference type="SUPFAM" id="SSF46689">
    <property type="entry name" value="Homeodomain-like"/>
    <property type="match status" value="1"/>
</dbReference>
<evidence type="ECO:0000256" key="1">
    <source>
        <dbReference type="ARBA" id="ARBA00023015"/>
    </source>
</evidence>
<dbReference type="InterPro" id="IPR036271">
    <property type="entry name" value="Tet_transcr_reg_TetR-rel_C_sf"/>
</dbReference>
<dbReference type="Gene3D" id="1.10.10.60">
    <property type="entry name" value="Homeodomain-like"/>
    <property type="match status" value="1"/>
</dbReference>
<keyword evidence="7" id="KW-1185">Reference proteome</keyword>
<dbReference type="RefSeq" id="WP_115466331.1">
    <property type="nucleotide sequence ID" value="NZ_QKRA01000001.1"/>
</dbReference>
<dbReference type="OrthoDB" id="270177at2"/>
<dbReference type="Pfam" id="PF16925">
    <property type="entry name" value="TetR_C_13"/>
    <property type="match status" value="1"/>
</dbReference>
<dbReference type="AlphaFoldDB" id="A0A370UD72"/>
<dbReference type="PROSITE" id="PS50977">
    <property type="entry name" value="HTH_TETR_2"/>
    <property type="match status" value="1"/>
</dbReference>
<proteinExistence type="predicted"/>
<comment type="caution">
    <text evidence="6">The sequence shown here is derived from an EMBL/GenBank/DDBJ whole genome shotgun (WGS) entry which is preliminary data.</text>
</comment>
<dbReference type="Pfam" id="PF00440">
    <property type="entry name" value="TetR_N"/>
    <property type="match status" value="1"/>
</dbReference>
<dbReference type="SUPFAM" id="SSF48498">
    <property type="entry name" value="Tetracyclin repressor-like, C-terminal domain"/>
    <property type="match status" value="1"/>
</dbReference>
<evidence type="ECO:0000256" key="2">
    <source>
        <dbReference type="ARBA" id="ARBA00023125"/>
    </source>
</evidence>
<dbReference type="PANTHER" id="PTHR47506:SF1">
    <property type="entry name" value="HTH-TYPE TRANSCRIPTIONAL REGULATOR YJDC"/>
    <property type="match status" value="1"/>
</dbReference>
<dbReference type="InterPro" id="IPR009057">
    <property type="entry name" value="Homeodomain-like_sf"/>
</dbReference>
<dbReference type="EMBL" id="QKRA01000001">
    <property type="protein sequence ID" value="RDL45742.1"/>
    <property type="molecule type" value="Genomic_DNA"/>
</dbReference>
<keyword evidence="1" id="KW-0805">Transcription regulation</keyword>
<dbReference type="InterPro" id="IPR023772">
    <property type="entry name" value="DNA-bd_HTH_TetR-type_CS"/>
</dbReference>
<evidence type="ECO:0000313" key="7">
    <source>
        <dbReference type="Proteomes" id="UP000254326"/>
    </source>
</evidence>
<sequence>MSAGRQRAFDKEYALMEAMKVFWLKGYSGASLRDLTEAMGINKPSVYSAFGSKEELFVSAINQYVDRYGLPNFDALQDMALPLSERLEAYLNALLDMLLDPALPGGCFVTNSTCELGSNCLPDNAMQTILAINKTSIDTYIRFFQAEKLQGNIASDSDPEKLADYLLTQMFGLAVMAKNGVKRDALEQVITLSITAFCVRSH</sequence>
<keyword evidence="3" id="KW-0804">Transcription</keyword>
<organism evidence="6 7">
    <name type="scientific">Marinomonas piezotolerans</name>
    <dbReference type="NCBI Taxonomy" id="2213058"/>
    <lineage>
        <taxon>Bacteria</taxon>
        <taxon>Pseudomonadati</taxon>
        <taxon>Pseudomonadota</taxon>
        <taxon>Gammaproteobacteria</taxon>
        <taxon>Oceanospirillales</taxon>
        <taxon>Oceanospirillaceae</taxon>
        <taxon>Marinomonas</taxon>
    </lineage>
</organism>
<name>A0A370UD72_9GAMM</name>